<dbReference type="RefSeq" id="WP_007289805.1">
    <property type="nucleotide sequence ID" value="NZ_AAWL01000013.1"/>
</dbReference>
<dbReference type="Proteomes" id="UP000005139">
    <property type="component" value="Unassembled WGS sequence"/>
</dbReference>
<feature type="transmembrane region" description="Helical" evidence="1">
    <location>
        <begin position="118"/>
        <end position="139"/>
    </location>
</feature>
<dbReference type="AlphaFoldDB" id="A1HS05"/>
<dbReference type="eggNOG" id="COG2391">
    <property type="taxonomic scope" value="Bacteria"/>
</dbReference>
<dbReference type="EMBL" id="AAWL01000013">
    <property type="protein sequence ID" value="EAX47181.1"/>
    <property type="molecule type" value="Genomic_DNA"/>
</dbReference>
<accession>A1HS05</accession>
<evidence type="ECO:0000313" key="3">
    <source>
        <dbReference type="Proteomes" id="UP000005139"/>
    </source>
</evidence>
<comment type="caution">
    <text evidence="2">The sequence shown here is derived from an EMBL/GenBank/DDBJ whole genome shotgun (WGS) entry which is preliminary data.</text>
</comment>
<feature type="transmembrane region" description="Helical" evidence="1">
    <location>
        <begin position="160"/>
        <end position="179"/>
    </location>
</feature>
<gene>
    <name evidence="2" type="ORF">TcarDRAFT_0820</name>
</gene>
<evidence type="ECO:0000313" key="2">
    <source>
        <dbReference type="EMBL" id="EAX47181.1"/>
    </source>
</evidence>
<organism evidence="2 3">
    <name type="scientific">Thermosinus carboxydivorans Nor1</name>
    <dbReference type="NCBI Taxonomy" id="401526"/>
    <lineage>
        <taxon>Bacteria</taxon>
        <taxon>Bacillati</taxon>
        <taxon>Bacillota</taxon>
        <taxon>Negativicutes</taxon>
        <taxon>Selenomonadales</taxon>
        <taxon>Sporomusaceae</taxon>
        <taxon>Thermosinus</taxon>
    </lineage>
</organism>
<keyword evidence="1" id="KW-0812">Transmembrane</keyword>
<dbReference type="OrthoDB" id="3190590at2"/>
<evidence type="ECO:0000256" key="1">
    <source>
        <dbReference type="SAM" id="Phobius"/>
    </source>
</evidence>
<protein>
    <submittedName>
        <fullName evidence="2">Transporter component</fullName>
    </submittedName>
</protein>
<keyword evidence="1" id="KW-1133">Transmembrane helix</keyword>
<sequence>MLTPFISLLFGFIIGYMAQRSRMCFIGGLRDYVLVRDTELLKGLLSFVVTAAILFPLVNALGGDTLGYPWYNREKAKTAIELARDYYAFAACMIPDELLLVVQAAMDNAVKGIRLPGGMILTYTAVTAIAGGLGIGYLSTVANGCPLRQHVMAASGNKSARVYLCGFYAGAVVYTYWLYPFVSKLLP</sequence>
<keyword evidence="3" id="KW-1185">Reference proteome</keyword>
<proteinExistence type="predicted"/>
<name>A1HS05_9FIRM</name>
<reference evidence="2 3" key="1">
    <citation type="submission" date="2007-01" db="EMBL/GenBank/DDBJ databases">
        <title>Annotation of the draft genome assembly of Thermosinus carboxydivorans Nor1.</title>
        <authorList>
            <consortium name="US DOE Joint Genome Institute (JGI-ORNL)"/>
            <person name="Larimer F."/>
            <person name="Land M."/>
            <person name="Hauser L."/>
        </authorList>
    </citation>
    <scope>NUCLEOTIDE SEQUENCE [LARGE SCALE GENOMIC DNA]</scope>
    <source>
        <strain evidence="2 3">Nor1</strain>
    </source>
</reference>
<reference evidence="2 3" key="2">
    <citation type="submission" date="2007-01" db="EMBL/GenBank/DDBJ databases">
        <title>Sequencing of the draft genome and assembly of Thermosinus carboxydivorans Nor1.</title>
        <authorList>
            <consortium name="US DOE Joint Genome Institute (JGI-PGF)"/>
            <person name="Copeland A."/>
            <person name="Lucas S."/>
            <person name="Lapidus A."/>
            <person name="Barry K."/>
            <person name="Glavina del Rio T."/>
            <person name="Dalin E."/>
            <person name="Tice H."/>
            <person name="Bruce D."/>
            <person name="Pitluck S."/>
            <person name="Richardson P."/>
        </authorList>
    </citation>
    <scope>NUCLEOTIDE SEQUENCE [LARGE SCALE GENOMIC DNA]</scope>
    <source>
        <strain evidence="2 3">Nor1</strain>
    </source>
</reference>
<keyword evidence="1" id="KW-0472">Membrane</keyword>
<feature type="transmembrane region" description="Helical" evidence="1">
    <location>
        <begin position="44"/>
        <end position="66"/>
    </location>
</feature>